<dbReference type="RefSeq" id="WP_129886669.1">
    <property type="nucleotide sequence ID" value="NZ_CP035758.1"/>
</dbReference>
<dbReference type="KEGG" id="kbs:EPA93_08665"/>
<protein>
    <submittedName>
        <fullName evidence="4">PhzF family phenazine biosynthesis isomerase</fullName>
    </submittedName>
</protein>
<dbReference type="EMBL" id="CP035758">
    <property type="protein sequence ID" value="QBD76074.1"/>
    <property type="molecule type" value="Genomic_DNA"/>
</dbReference>
<dbReference type="PANTHER" id="PTHR13774">
    <property type="entry name" value="PHENAZINE BIOSYNTHESIS PROTEIN"/>
    <property type="match status" value="1"/>
</dbReference>
<evidence type="ECO:0000256" key="3">
    <source>
        <dbReference type="PIRSR" id="PIRSR016184-1"/>
    </source>
</evidence>
<accession>A0A4P6JLJ6</accession>
<dbReference type="PANTHER" id="PTHR13774:SF39">
    <property type="entry name" value="BIOSYNTHESIS PROTEIN, PUTATIVE-RELATED"/>
    <property type="match status" value="1"/>
</dbReference>
<sequence length="302" mass="33080">MEQFPTIYTRVFEAQPGGGNPAPIVLNASLMKTEHMQELAAHFGVETVFVLNPSTANAATRLRYFVPKHEMEMCVHGTIGAVSALANQHLLTASPVHIETPLGPITVEWQQNSQGSEVTVEQFPATFASHNPSLGEVARVLHIPEEAIHLAWGPIQSVSTSRAKLMVPLRDYHILDSLQPDFEALWQLCDTYQTTGFYPFTLQTREPGLQVEARQFPRRAGFNEDPATGVAACALGAYLTEHEILGKKTPGWHSFTIGQGYAMGRASRLLAEAYVANTTIKLTRIKGSAVILHSAKVELPSL</sequence>
<dbReference type="PIRSF" id="PIRSF016184">
    <property type="entry name" value="PhzC_PhzF"/>
    <property type="match status" value="1"/>
</dbReference>
<dbReference type="GO" id="GO:0005737">
    <property type="term" value="C:cytoplasm"/>
    <property type="evidence" value="ECO:0007669"/>
    <property type="project" value="TreeGrafter"/>
</dbReference>
<dbReference type="Proteomes" id="UP000290365">
    <property type="component" value="Chromosome"/>
</dbReference>
<dbReference type="AlphaFoldDB" id="A0A4P6JLJ6"/>
<proteinExistence type="inferred from homology"/>
<dbReference type="OrthoDB" id="9788221at2"/>
<keyword evidence="5" id="KW-1185">Reference proteome</keyword>
<gene>
    <name evidence="4" type="ORF">EPA93_08665</name>
</gene>
<name>A0A4P6JLJ6_KTERU</name>
<reference evidence="4 5" key="1">
    <citation type="submission" date="2019-01" db="EMBL/GenBank/DDBJ databases">
        <title>Ktedonosporobacter rubrisoli SCAWS-G2.</title>
        <authorList>
            <person name="Huang Y."/>
            <person name="Yan B."/>
        </authorList>
    </citation>
    <scope>NUCLEOTIDE SEQUENCE [LARGE SCALE GENOMIC DNA]</scope>
    <source>
        <strain evidence="4 5">SCAWS-G2</strain>
    </source>
</reference>
<dbReference type="NCBIfam" id="TIGR00654">
    <property type="entry name" value="PhzF_family"/>
    <property type="match status" value="1"/>
</dbReference>
<feature type="active site" evidence="3">
    <location>
        <position position="46"/>
    </location>
</feature>
<dbReference type="Pfam" id="PF02567">
    <property type="entry name" value="PhzC-PhzF"/>
    <property type="match status" value="1"/>
</dbReference>
<dbReference type="GO" id="GO:0016853">
    <property type="term" value="F:isomerase activity"/>
    <property type="evidence" value="ECO:0007669"/>
    <property type="project" value="UniProtKB-KW"/>
</dbReference>
<evidence type="ECO:0000256" key="2">
    <source>
        <dbReference type="ARBA" id="ARBA00023235"/>
    </source>
</evidence>
<dbReference type="InterPro" id="IPR003719">
    <property type="entry name" value="Phenazine_PhzF-like"/>
</dbReference>
<evidence type="ECO:0000313" key="4">
    <source>
        <dbReference type="EMBL" id="QBD76074.1"/>
    </source>
</evidence>
<organism evidence="4 5">
    <name type="scientific">Ktedonosporobacter rubrisoli</name>
    <dbReference type="NCBI Taxonomy" id="2509675"/>
    <lineage>
        <taxon>Bacteria</taxon>
        <taxon>Bacillati</taxon>
        <taxon>Chloroflexota</taxon>
        <taxon>Ktedonobacteria</taxon>
        <taxon>Ktedonobacterales</taxon>
        <taxon>Ktedonosporobacteraceae</taxon>
        <taxon>Ktedonosporobacter</taxon>
    </lineage>
</organism>
<comment type="similarity">
    <text evidence="1">Belongs to the PhzF family.</text>
</comment>
<evidence type="ECO:0000313" key="5">
    <source>
        <dbReference type="Proteomes" id="UP000290365"/>
    </source>
</evidence>
<dbReference type="Gene3D" id="3.10.310.10">
    <property type="entry name" value="Diaminopimelate Epimerase, Chain A, domain 1"/>
    <property type="match status" value="2"/>
</dbReference>
<dbReference type="SUPFAM" id="SSF54506">
    <property type="entry name" value="Diaminopimelate epimerase-like"/>
    <property type="match status" value="1"/>
</dbReference>
<keyword evidence="2 4" id="KW-0413">Isomerase</keyword>
<evidence type="ECO:0000256" key="1">
    <source>
        <dbReference type="ARBA" id="ARBA00008270"/>
    </source>
</evidence>